<evidence type="ECO:0000256" key="4">
    <source>
        <dbReference type="ARBA" id="ARBA00022912"/>
    </source>
</evidence>
<feature type="region of interest" description="Disordered" evidence="5">
    <location>
        <begin position="263"/>
        <end position="303"/>
    </location>
</feature>
<feature type="compositionally biased region" description="Basic and acidic residues" evidence="5">
    <location>
        <begin position="276"/>
        <end position="291"/>
    </location>
</feature>
<dbReference type="CDD" id="cd14498">
    <property type="entry name" value="DSP"/>
    <property type="match status" value="1"/>
</dbReference>
<dbReference type="InterPro" id="IPR000387">
    <property type="entry name" value="Tyr_Pase_dom"/>
</dbReference>
<dbReference type="Pfam" id="PF00782">
    <property type="entry name" value="DSPc"/>
    <property type="match status" value="1"/>
</dbReference>
<reference evidence="9" key="1">
    <citation type="submission" date="2025-08" db="UniProtKB">
        <authorList>
            <consortium name="RefSeq"/>
        </authorList>
    </citation>
    <scope>IDENTIFICATION</scope>
</reference>
<feature type="region of interest" description="Disordered" evidence="5">
    <location>
        <begin position="206"/>
        <end position="239"/>
    </location>
</feature>
<gene>
    <name evidence="9" type="primary">LOC101846117</name>
</gene>
<dbReference type="SMART" id="SM00195">
    <property type="entry name" value="DSPc"/>
    <property type="match status" value="1"/>
</dbReference>
<dbReference type="GeneID" id="101846117"/>
<sequence>MVILGSWSEQHRRTQQNNPSPAGSAHLRHTDHVTAGTPLVVHTSCDVTEISSTLYSLGGQVLTMAETSAAGEITPAKSVRGTTTTSTTSANSNSNSNSNCPSPVRDDLETQQQTAASASARSRRKFARSGSNSWFNKSFDQAVLNQATKPPPARSMRRQSSVTDFFQNVLSKSKSHLQDIFSSKREKSKIKMAMTTAQEARLQSPTAAVAAASDKTAESASGAEGGASPAQSGHDLGFRSASLHKSCPSFYDPDSELVDTSSINVQISLDPSPTETRPDISKRRRSGDKSRVSSPTSPMTATMNMFVVTKPTNFRSKSEDVDSSLTNAAPTHRRLTKKSSLPFSTFRHEGTSSPTSISSLTSPSKKKTPVSDTASPGRYRAPKIVTLSSHDSSDSADESQFRIGSFTSTPPGAYTGGGRASFTGTTALLTTGDVISRAKRALVKSNSDTFAKLSSSPLPLVKASSDGNCFKKNSVSSLATSMTSSARVMVSVTDYLFLGSVEAAYNEPLLCKYGVSSMIDMTNISPTLVPPHKKSDCPCACVNKTHFRSKLNIGVDDIEWENLEQYFEEINAFINGARLKGRRVLVYSYMGQSRAAAAAIQHLMHHFKMPYREALHVVRSKRPQVKLNSGFVKALLRLEKRLGLQTVNQDEKGAGLKKQENKPEESPRVSRGSVEDLSAPPVVRGAWLEC</sequence>
<feature type="compositionally biased region" description="Low complexity" evidence="5">
    <location>
        <begin position="206"/>
        <end position="233"/>
    </location>
</feature>
<feature type="region of interest" description="Disordered" evidence="5">
    <location>
        <begin position="315"/>
        <end position="417"/>
    </location>
</feature>
<feature type="domain" description="Tyrosine-protein phosphatase" evidence="6">
    <location>
        <begin position="488"/>
        <end position="644"/>
    </location>
</feature>
<feature type="region of interest" description="Disordered" evidence="5">
    <location>
        <begin position="73"/>
        <end position="131"/>
    </location>
</feature>
<evidence type="ECO:0000256" key="1">
    <source>
        <dbReference type="ARBA" id="ARBA00008601"/>
    </source>
</evidence>
<dbReference type="Gene3D" id="3.90.190.10">
    <property type="entry name" value="Protein tyrosine phosphatase superfamily"/>
    <property type="match status" value="1"/>
</dbReference>
<feature type="compositionally biased region" description="Low complexity" evidence="5">
    <location>
        <begin position="82"/>
        <end position="99"/>
    </location>
</feature>
<feature type="compositionally biased region" description="Low complexity" evidence="5">
    <location>
        <begin position="351"/>
        <end position="363"/>
    </location>
</feature>
<evidence type="ECO:0000259" key="7">
    <source>
        <dbReference type="PROSITE" id="PS50056"/>
    </source>
</evidence>
<proteinExistence type="inferred from homology"/>
<keyword evidence="4" id="KW-0904">Protein phosphatase</keyword>
<dbReference type="PROSITE" id="PS50056">
    <property type="entry name" value="TYR_PHOSPHATASE_2"/>
    <property type="match status" value="1"/>
</dbReference>
<evidence type="ECO:0000313" key="9">
    <source>
        <dbReference type="RefSeq" id="XP_012946991.1"/>
    </source>
</evidence>
<dbReference type="PANTHER" id="PTHR10159:SF519">
    <property type="entry name" value="DUAL SPECIFICITY PROTEIN PHOSPHATASE MPK3"/>
    <property type="match status" value="1"/>
</dbReference>
<dbReference type="PANTHER" id="PTHR10159">
    <property type="entry name" value="DUAL SPECIFICITY PROTEIN PHOSPHATASE"/>
    <property type="match status" value="1"/>
</dbReference>
<evidence type="ECO:0000259" key="6">
    <source>
        <dbReference type="PROSITE" id="PS50054"/>
    </source>
</evidence>
<dbReference type="RefSeq" id="XP_012946991.1">
    <property type="nucleotide sequence ID" value="XM_013091537.2"/>
</dbReference>
<feature type="compositionally biased region" description="Polar residues" evidence="5">
    <location>
        <begin position="263"/>
        <end position="275"/>
    </location>
</feature>
<feature type="region of interest" description="Disordered" evidence="5">
    <location>
        <begin position="1"/>
        <end position="28"/>
    </location>
</feature>
<evidence type="ECO:0000313" key="8">
    <source>
        <dbReference type="Proteomes" id="UP000694888"/>
    </source>
</evidence>
<organism evidence="8 9">
    <name type="scientific">Aplysia californica</name>
    <name type="common">California sea hare</name>
    <dbReference type="NCBI Taxonomy" id="6500"/>
    <lineage>
        <taxon>Eukaryota</taxon>
        <taxon>Metazoa</taxon>
        <taxon>Spiralia</taxon>
        <taxon>Lophotrochozoa</taxon>
        <taxon>Mollusca</taxon>
        <taxon>Gastropoda</taxon>
        <taxon>Heterobranchia</taxon>
        <taxon>Euthyneura</taxon>
        <taxon>Tectipleura</taxon>
        <taxon>Aplysiida</taxon>
        <taxon>Aplysioidea</taxon>
        <taxon>Aplysiidae</taxon>
        <taxon>Aplysia</taxon>
    </lineage>
</organism>
<evidence type="ECO:0000256" key="3">
    <source>
        <dbReference type="ARBA" id="ARBA00022801"/>
    </source>
</evidence>
<keyword evidence="3" id="KW-0378">Hydrolase</keyword>
<feature type="compositionally biased region" description="Polar residues" evidence="5">
    <location>
        <begin position="292"/>
        <end position="303"/>
    </location>
</feature>
<dbReference type="InterPro" id="IPR020422">
    <property type="entry name" value="TYR_PHOSPHATASE_DUAL_dom"/>
</dbReference>
<dbReference type="InterPro" id="IPR029021">
    <property type="entry name" value="Prot-tyrosine_phosphatase-like"/>
</dbReference>
<dbReference type="PROSITE" id="PS50054">
    <property type="entry name" value="TYR_PHOSPHATASE_DUAL"/>
    <property type="match status" value="1"/>
</dbReference>
<feature type="region of interest" description="Disordered" evidence="5">
    <location>
        <begin position="649"/>
        <end position="677"/>
    </location>
</feature>
<feature type="compositionally biased region" description="Basic and acidic residues" evidence="5">
    <location>
        <begin position="649"/>
        <end position="668"/>
    </location>
</feature>
<name>A0ABM1AG51_APLCA</name>
<accession>A0ABM1AG51</accession>
<dbReference type="SUPFAM" id="SSF52799">
    <property type="entry name" value="(Phosphotyrosine protein) phosphatases II"/>
    <property type="match status" value="1"/>
</dbReference>
<protein>
    <recommendedName>
        <fullName evidence="2">protein-tyrosine-phosphatase</fullName>
        <ecNumber evidence="2">3.1.3.48</ecNumber>
    </recommendedName>
</protein>
<dbReference type="InterPro" id="IPR000340">
    <property type="entry name" value="Dual-sp_phosphatase_cat-dom"/>
</dbReference>
<dbReference type="EC" id="3.1.3.48" evidence="2"/>
<keyword evidence="8" id="KW-1185">Reference proteome</keyword>
<evidence type="ECO:0000256" key="5">
    <source>
        <dbReference type="SAM" id="MobiDB-lite"/>
    </source>
</evidence>
<comment type="similarity">
    <text evidence="1">Belongs to the protein-tyrosine phosphatase family. Non-receptor class dual specificity subfamily.</text>
</comment>
<feature type="domain" description="Tyrosine specific protein phosphatases" evidence="7">
    <location>
        <begin position="564"/>
        <end position="623"/>
    </location>
</feature>
<evidence type="ECO:0000256" key="2">
    <source>
        <dbReference type="ARBA" id="ARBA00013064"/>
    </source>
</evidence>
<dbReference type="Proteomes" id="UP000694888">
    <property type="component" value="Unplaced"/>
</dbReference>